<name>A0A9Q3DDR3_9BASI</name>
<sequence length="190" mass="21387">MAQIELLNHNSNGAKRCQGRSPEASNSRWVPNHKWAHLSIFFPKIQEDPKLVQLPKAPRMAIASGNHQRPPVTFNKGVPLKIRETSGPAQWTQVSRHQEWCIYGILYHYAPFFLRNSMVKLSGLHYSISNQGSKPITHFEGRLQLVIITINGSDQKIIWGPQLLGFPAISYVIPKVFPQGNTGLDSSRAI</sequence>
<evidence type="ECO:0000256" key="1">
    <source>
        <dbReference type="SAM" id="MobiDB-lite"/>
    </source>
</evidence>
<proteinExistence type="predicted"/>
<reference evidence="2" key="1">
    <citation type="submission" date="2021-03" db="EMBL/GenBank/DDBJ databases">
        <title>Draft genome sequence of rust myrtle Austropuccinia psidii MF-1, a brazilian biotype.</title>
        <authorList>
            <person name="Quecine M.C."/>
            <person name="Pachon D.M.R."/>
            <person name="Bonatelli M.L."/>
            <person name="Correr F.H."/>
            <person name="Franceschini L.M."/>
            <person name="Leite T.F."/>
            <person name="Margarido G.R.A."/>
            <person name="Almeida C.A."/>
            <person name="Ferrarezi J.A."/>
            <person name="Labate C.A."/>
        </authorList>
    </citation>
    <scope>NUCLEOTIDE SEQUENCE</scope>
    <source>
        <strain evidence="2">MF-1</strain>
    </source>
</reference>
<feature type="region of interest" description="Disordered" evidence="1">
    <location>
        <begin position="1"/>
        <end position="28"/>
    </location>
</feature>
<dbReference type="AlphaFoldDB" id="A0A9Q3DDR3"/>
<gene>
    <name evidence="2" type="ORF">O181_041089</name>
</gene>
<dbReference type="EMBL" id="AVOT02016287">
    <property type="protein sequence ID" value="MBW0501374.1"/>
    <property type="molecule type" value="Genomic_DNA"/>
</dbReference>
<organism evidence="2 3">
    <name type="scientific">Austropuccinia psidii MF-1</name>
    <dbReference type="NCBI Taxonomy" id="1389203"/>
    <lineage>
        <taxon>Eukaryota</taxon>
        <taxon>Fungi</taxon>
        <taxon>Dikarya</taxon>
        <taxon>Basidiomycota</taxon>
        <taxon>Pucciniomycotina</taxon>
        <taxon>Pucciniomycetes</taxon>
        <taxon>Pucciniales</taxon>
        <taxon>Sphaerophragmiaceae</taxon>
        <taxon>Austropuccinia</taxon>
    </lineage>
</organism>
<protein>
    <submittedName>
        <fullName evidence="2">Uncharacterized protein</fullName>
    </submittedName>
</protein>
<evidence type="ECO:0000313" key="3">
    <source>
        <dbReference type="Proteomes" id="UP000765509"/>
    </source>
</evidence>
<comment type="caution">
    <text evidence="2">The sequence shown here is derived from an EMBL/GenBank/DDBJ whole genome shotgun (WGS) entry which is preliminary data.</text>
</comment>
<evidence type="ECO:0000313" key="2">
    <source>
        <dbReference type="EMBL" id="MBW0501374.1"/>
    </source>
</evidence>
<accession>A0A9Q3DDR3</accession>
<dbReference type="Proteomes" id="UP000765509">
    <property type="component" value="Unassembled WGS sequence"/>
</dbReference>
<keyword evidence="3" id="KW-1185">Reference proteome</keyword>